<accession>A0A1F7WSG6</accession>
<dbReference type="Proteomes" id="UP000178812">
    <property type="component" value="Unassembled WGS sequence"/>
</dbReference>
<gene>
    <name evidence="2" type="ORF">A2125_00085</name>
</gene>
<feature type="region of interest" description="Disordered" evidence="1">
    <location>
        <begin position="65"/>
        <end position="90"/>
    </location>
</feature>
<dbReference type="EMBL" id="MGFM01000028">
    <property type="protein sequence ID" value="OGM05670.1"/>
    <property type="molecule type" value="Genomic_DNA"/>
</dbReference>
<evidence type="ECO:0000313" key="3">
    <source>
        <dbReference type="Proteomes" id="UP000178812"/>
    </source>
</evidence>
<proteinExistence type="predicted"/>
<evidence type="ECO:0000313" key="2">
    <source>
        <dbReference type="EMBL" id="OGM05670.1"/>
    </source>
</evidence>
<comment type="caution">
    <text evidence="2">The sequence shown here is derived from an EMBL/GenBank/DDBJ whole genome shotgun (WGS) entry which is preliminary data.</text>
</comment>
<organism evidence="2 3">
    <name type="scientific">Candidatus Woesebacteria bacterium GWB1_43_5</name>
    <dbReference type="NCBI Taxonomy" id="1802474"/>
    <lineage>
        <taxon>Bacteria</taxon>
        <taxon>Candidatus Woeseibacteriota</taxon>
    </lineage>
</organism>
<reference evidence="2 3" key="1">
    <citation type="journal article" date="2016" name="Nat. Commun.">
        <title>Thousands of microbial genomes shed light on interconnected biogeochemical processes in an aquifer system.</title>
        <authorList>
            <person name="Anantharaman K."/>
            <person name="Brown C.T."/>
            <person name="Hug L.A."/>
            <person name="Sharon I."/>
            <person name="Castelle C.J."/>
            <person name="Probst A.J."/>
            <person name="Thomas B.C."/>
            <person name="Singh A."/>
            <person name="Wilkins M.J."/>
            <person name="Karaoz U."/>
            <person name="Brodie E.L."/>
            <person name="Williams K.H."/>
            <person name="Hubbard S.S."/>
            <person name="Banfield J.F."/>
        </authorList>
    </citation>
    <scope>NUCLEOTIDE SEQUENCE [LARGE SCALE GENOMIC DNA]</scope>
</reference>
<sequence>MANVEFYYEQTGGEVNDMAEDQSGEKQIIKTDPLGDLPKEGRRIAIHKRIKEGLRKYTQKLEGEIPLEKRTGTGEYPVVNQDKPSNQREQ</sequence>
<dbReference type="AlphaFoldDB" id="A0A1F7WSG6"/>
<protein>
    <submittedName>
        <fullName evidence="2">Uncharacterized protein</fullName>
    </submittedName>
</protein>
<evidence type="ECO:0000256" key="1">
    <source>
        <dbReference type="SAM" id="MobiDB-lite"/>
    </source>
</evidence>
<name>A0A1F7WSG6_9BACT</name>